<name>A0A369JMN4_HYPMA</name>
<dbReference type="Proteomes" id="UP000076154">
    <property type="component" value="Unassembled WGS sequence"/>
</dbReference>
<organism evidence="1 2">
    <name type="scientific">Hypsizygus marmoreus</name>
    <name type="common">White beech mushroom</name>
    <name type="synonym">Agaricus marmoreus</name>
    <dbReference type="NCBI Taxonomy" id="39966"/>
    <lineage>
        <taxon>Eukaryota</taxon>
        <taxon>Fungi</taxon>
        <taxon>Dikarya</taxon>
        <taxon>Basidiomycota</taxon>
        <taxon>Agaricomycotina</taxon>
        <taxon>Agaricomycetes</taxon>
        <taxon>Agaricomycetidae</taxon>
        <taxon>Agaricales</taxon>
        <taxon>Tricholomatineae</taxon>
        <taxon>Lyophyllaceae</taxon>
        <taxon>Hypsizygus</taxon>
    </lineage>
</organism>
<keyword evidence="2" id="KW-1185">Reference proteome</keyword>
<dbReference type="InParanoid" id="A0A369JMN4"/>
<reference evidence="1" key="1">
    <citation type="submission" date="2018-04" db="EMBL/GenBank/DDBJ databases">
        <title>Whole genome sequencing of Hypsizygus marmoreus.</title>
        <authorList>
            <person name="Choi I.-G."/>
            <person name="Min B."/>
            <person name="Kim J.-G."/>
            <person name="Kim S."/>
            <person name="Oh Y.-L."/>
            <person name="Kong W.-S."/>
            <person name="Park H."/>
            <person name="Jeong J."/>
            <person name="Song E.-S."/>
        </authorList>
    </citation>
    <scope>NUCLEOTIDE SEQUENCE [LARGE SCALE GENOMIC DNA]</scope>
    <source>
        <strain evidence="1">51987-8</strain>
    </source>
</reference>
<proteinExistence type="predicted"/>
<dbReference type="EMBL" id="LUEZ02000058">
    <property type="protein sequence ID" value="RDB20654.1"/>
    <property type="molecule type" value="Genomic_DNA"/>
</dbReference>
<gene>
    <name evidence="1" type="ORF">Hypma_012110</name>
</gene>
<sequence>MASFSLFFYQRRSVPAWSRPSSYPLFALHLDSCSLFQDLPIGCREGLGLCTSNNLDDDAQIASPVRIGDSGRRPISLSFRVILRPSQRRRVEVGDT</sequence>
<comment type="caution">
    <text evidence="1">The sequence shown here is derived from an EMBL/GenBank/DDBJ whole genome shotgun (WGS) entry which is preliminary data.</text>
</comment>
<evidence type="ECO:0000313" key="1">
    <source>
        <dbReference type="EMBL" id="RDB20654.1"/>
    </source>
</evidence>
<evidence type="ECO:0000313" key="2">
    <source>
        <dbReference type="Proteomes" id="UP000076154"/>
    </source>
</evidence>
<accession>A0A369JMN4</accession>
<protein>
    <submittedName>
        <fullName evidence="1">Uncharacterized protein</fullName>
    </submittedName>
</protein>
<dbReference type="AlphaFoldDB" id="A0A369JMN4"/>